<comment type="caution">
    <text evidence="7">The sequence shown here is derived from an EMBL/GenBank/DDBJ whole genome shotgun (WGS) entry which is preliminary data.</text>
</comment>
<dbReference type="InterPro" id="IPR054669">
    <property type="entry name" value="GGputSyn"/>
</dbReference>
<dbReference type="GO" id="GO:0005524">
    <property type="term" value="F:ATP binding"/>
    <property type="evidence" value="ECO:0007669"/>
    <property type="project" value="UniProtKB-KW"/>
</dbReference>
<evidence type="ECO:0000256" key="3">
    <source>
        <dbReference type="ARBA" id="ARBA00022840"/>
    </source>
</evidence>
<dbReference type="InterPro" id="IPR008146">
    <property type="entry name" value="Gln_synth_cat_dom"/>
</dbReference>
<accession>A0A847UD85</accession>
<gene>
    <name evidence="7" type="ORF">GOC74_03125</name>
</gene>
<dbReference type="GO" id="GO:0004356">
    <property type="term" value="F:glutamine synthetase activity"/>
    <property type="evidence" value="ECO:0007669"/>
    <property type="project" value="InterPro"/>
</dbReference>
<evidence type="ECO:0000256" key="4">
    <source>
        <dbReference type="PROSITE-ProRule" id="PRU01331"/>
    </source>
</evidence>
<protein>
    <submittedName>
        <fullName evidence="7">Glutamine synthetase</fullName>
    </submittedName>
</protein>
<dbReference type="Gene3D" id="3.10.20.70">
    <property type="entry name" value="Glutamine synthetase, N-terminal domain"/>
    <property type="match status" value="1"/>
</dbReference>
<name>A0A847UD85_9EURY</name>
<dbReference type="OrthoDB" id="36124at2157"/>
<dbReference type="RefSeq" id="WP_170092866.1">
    <property type="nucleotide sequence ID" value="NZ_WOYG01000001.1"/>
</dbReference>
<sequence length="445" mass="48080">MNTQTIADRCEKADVELLRLLYVGNDGVVRGHAVERNHVRDALDAGVPLPELVQSFNALGHRVKDARFDAVGEVRLVPDGSSFRVLDHEDRVAAVLCSLRDRDSGDPWDADPRSALSRQLADLAAEGLEAALALESEFHLVTDEEEPSPHGDRGVYSTASMRNGHEVILDIVDALKAQGIDVAKYYPEYAAGKHEIVTEYGRGIGAVDDYVFLRETVDAVADAHELGATFLPYPFDGATNGCHVHLSLWDDDNRFAPTDDDRALSPMGRHFVGGILAHVPALLALTSPTVNSYARLRPQAGAAAYGCWGVGNREAAVRIPAVAPDERATATRVEFRPADNTANPYLSVLGLLAAGLDGVRNEIDPGPPLEADPANCDEATLAERGVDRLPTTLGAALDALADDEVLRSALGEPLAASYLTVKRSEWEAFTDSGATWRRDQFRDTF</sequence>
<dbReference type="AlphaFoldDB" id="A0A847UD85"/>
<evidence type="ECO:0000313" key="7">
    <source>
        <dbReference type="EMBL" id="NLV08921.1"/>
    </source>
</evidence>
<dbReference type="InterPro" id="IPR036651">
    <property type="entry name" value="Gln_synt_N_sf"/>
</dbReference>
<evidence type="ECO:0000313" key="8">
    <source>
        <dbReference type="Proteomes" id="UP000608662"/>
    </source>
</evidence>
<dbReference type="EMBL" id="WOYG01000001">
    <property type="protein sequence ID" value="NLV08921.1"/>
    <property type="molecule type" value="Genomic_DNA"/>
</dbReference>
<dbReference type="Proteomes" id="UP000608662">
    <property type="component" value="Unassembled WGS sequence"/>
</dbReference>
<dbReference type="GO" id="GO:0006542">
    <property type="term" value="P:glutamine biosynthetic process"/>
    <property type="evidence" value="ECO:0007669"/>
    <property type="project" value="InterPro"/>
</dbReference>
<dbReference type="PANTHER" id="PTHR43785">
    <property type="entry name" value="GAMMA-GLUTAMYLPUTRESCINE SYNTHETASE"/>
    <property type="match status" value="1"/>
</dbReference>
<dbReference type="NCBIfam" id="NF045547">
    <property type="entry name" value="GGputSyn"/>
    <property type="match status" value="1"/>
</dbReference>
<dbReference type="InterPro" id="IPR008147">
    <property type="entry name" value="Gln_synt_N"/>
</dbReference>
<keyword evidence="1" id="KW-0436">Ligase</keyword>
<evidence type="ECO:0000256" key="5">
    <source>
        <dbReference type="RuleBase" id="RU000384"/>
    </source>
</evidence>
<evidence type="ECO:0000259" key="6">
    <source>
        <dbReference type="PROSITE" id="PS51987"/>
    </source>
</evidence>
<dbReference type="SUPFAM" id="SSF55931">
    <property type="entry name" value="Glutamine synthetase/guanido kinase"/>
    <property type="match status" value="1"/>
</dbReference>
<reference evidence="7" key="1">
    <citation type="submission" date="2019-12" db="EMBL/GenBank/DDBJ databases">
        <title>Whole-genome sequence of Halomicrobium mukohataei pws1.</title>
        <authorList>
            <person name="Verma D.K."/>
            <person name="Gopal K."/>
            <person name="Prasad E.S."/>
        </authorList>
    </citation>
    <scope>NUCLEOTIDE SEQUENCE</scope>
    <source>
        <strain evidence="7">Pws1</strain>
    </source>
</reference>
<dbReference type="SUPFAM" id="SSF54368">
    <property type="entry name" value="Glutamine synthetase, N-terminal domain"/>
    <property type="match status" value="1"/>
</dbReference>
<evidence type="ECO:0000256" key="2">
    <source>
        <dbReference type="ARBA" id="ARBA00022741"/>
    </source>
</evidence>
<proteinExistence type="inferred from homology"/>
<dbReference type="InterPro" id="IPR014746">
    <property type="entry name" value="Gln_synth/guanido_kin_cat_dom"/>
</dbReference>
<comment type="similarity">
    <text evidence="4 5">Belongs to the glutamine synthetase family.</text>
</comment>
<dbReference type="SMART" id="SM01230">
    <property type="entry name" value="Gln-synt_C"/>
    <property type="match status" value="1"/>
</dbReference>
<dbReference type="PROSITE" id="PS51987">
    <property type="entry name" value="GS_CATALYTIC"/>
    <property type="match status" value="1"/>
</dbReference>
<organism evidence="7 8">
    <name type="scientific">Halomicrobium mukohataei</name>
    <dbReference type="NCBI Taxonomy" id="57705"/>
    <lineage>
        <taxon>Archaea</taxon>
        <taxon>Methanobacteriati</taxon>
        <taxon>Methanobacteriota</taxon>
        <taxon>Stenosarchaea group</taxon>
        <taxon>Halobacteria</taxon>
        <taxon>Halobacteriales</taxon>
        <taxon>Haloarculaceae</taxon>
        <taxon>Halomicrobium</taxon>
    </lineage>
</organism>
<keyword evidence="2" id="KW-0547">Nucleotide-binding</keyword>
<feature type="domain" description="GS catalytic" evidence="6">
    <location>
        <begin position="112"/>
        <end position="445"/>
    </location>
</feature>
<keyword evidence="3" id="KW-0067">ATP-binding</keyword>
<dbReference type="Pfam" id="PF00120">
    <property type="entry name" value="Gln-synt_C"/>
    <property type="match status" value="1"/>
</dbReference>
<dbReference type="Pfam" id="PF16952">
    <property type="entry name" value="Gln-synt_N_2"/>
    <property type="match status" value="1"/>
</dbReference>
<dbReference type="Gene3D" id="3.30.590.10">
    <property type="entry name" value="Glutamine synthetase/guanido kinase, catalytic domain"/>
    <property type="match status" value="1"/>
</dbReference>
<evidence type="ECO:0000256" key="1">
    <source>
        <dbReference type="ARBA" id="ARBA00022598"/>
    </source>
</evidence>
<dbReference type="PANTHER" id="PTHR43785:SF2">
    <property type="entry name" value="TYPE-1 GLUTAMINE SYNTHETASE 1"/>
    <property type="match status" value="1"/>
</dbReference>